<protein>
    <submittedName>
        <fullName evidence="1">Uncharacterized protein</fullName>
    </submittedName>
</protein>
<dbReference type="EMBL" id="JACGWK010001790">
    <property type="protein sequence ID" value="KAL0282760.1"/>
    <property type="molecule type" value="Genomic_DNA"/>
</dbReference>
<dbReference type="AlphaFoldDB" id="A0AAW2IMG4"/>
<gene>
    <name evidence="1" type="ORF">Sangu_2479700</name>
</gene>
<accession>A0AAW2IMG4</accession>
<evidence type="ECO:0000313" key="1">
    <source>
        <dbReference type="EMBL" id="KAL0282760.1"/>
    </source>
</evidence>
<sequence>MEESLNMFFVKVGAYDEVSSLSSEKLSRSLHEQLKEAKDHLQDVQAKTSEEASKIQSTMDELEDIEKDIVALKG</sequence>
<name>A0AAW2IMG4_9LAMI</name>
<organism evidence="1">
    <name type="scientific">Sesamum angustifolium</name>
    <dbReference type="NCBI Taxonomy" id="2727405"/>
    <lineage>
        <taxon>Eukaryota</taxon>
        <taxon>Viridiplantae</taxon>
        <taxon>Streptophyta</taxon>
        <taxon>Embryophyta</taxon>
        <taxon>Tracheophyta</taxon>
        <taxon>Spermatophyta</taxon>
        <taxon>Magnoliopsida</taxon>
        <taxon>eudicotyledons</taxon>
        <taxon>Gunneridae</taxon>
        <taxon>Pentapetalae</taxon>
        <taxon>asterids</taxon>
        <taxon>lamiids</taxon>
        <taxon>Lamiales</taxon>
        <taxon>Pedaliaceae</taxon>
        <taxon>Sesamum</taxon>
    </lineage>
</organism>
<comment type="caution">
    <text evidence="1">The sequence shown here is derived from an EMBL/GenBank/DDBJ whole genome shotgun (WGS) entry which is preliminary data.</text>
</comment>
<reference evidence="1" key="1">
    <citation type="submission" date="2020-06" db="EMBL/GenBank/DDBJ databases">
        <authorList>
            <person name="Li T."/>
            <person name="Hu X."/>
            <person name="Zhang T."/>
            <person name="Song X."/>
            <person name="Zhang H."/>
            <person name="Dai N."/>
            <person name="Sheng W."/>
            <person name="Hou X."/>
            <person name="Wei L."/>
        </authorList>
    </citation>
    <scope>NUCLEOTIDE SEQUENCE</scope>
    <source>
        <strain evidence="1">G01</strain>
        <tissue evidence="1">Leaf</tissue>
    </source>
</reference>
<proteinExistence type="predicted"/>
<reference evidence="1" key="2">
    <citation type="journal article" date="2024" name="Plant">
        <title>Genomic evolution and insights into agronomic trait innovations of Sesamum species.</title>
        <authorList>
            <person name="Miao H."/>
            <person name="Wang L."/>
            <person name="Qu L."/>
            <person name="Liu H."/>
            <person name="Sun Y."/>
            <person name="Le M."/>
            <person name="Wang Q."/>
            <person name="Wei S."/>
            <person name="Zheng Y."/>
            <person name="Lin W."/>
            <person name="Duan Y."/>
            <person name="Cao H."/>
            <person name="Xiong S."/>
            <person name="Wang X."/>
            <person name="Wei L."/>
            <person name="Li C."/>
            <person name="Ma Q."/>
            <person name="Ju M."/>
            <person name="Zhao R."/>
            <person name="Li G."/>
            <person name="Mu C."/>
            <person name="Tian Q."/>
            <person name="Mei H."/>
            <person name="Zhang T."/>
            <person name="Gao T."/>
            <person name="Zhang H."/>
        </authorList>
    </citation>
    <scope>NUCLEOTIDE SEQUENCE</scope>
    <source>
        <strain evidence="1">G01</strain>
    </source>
</reference>